<sequence length="110" mass="12746">MQVERLFIYMRQRALGRRDRCEKRGGRPAVEWGYGTRAGGLEEQDDIRIRTTRTRQPSPDALVKKIKYSLVSLSLNVNIAISRILAVIEEPSRLCPRGYGIAFFRVIYQF</sequence>
<evidence type="ECO:0000313" key="1">
    <source>
        <dbReference type="EMBL" id="GBP22421.1"/>
    </source>
</evidence>
<protein>
    <submittedName>
        <fullName evidence="1">Uncharacterized protein</fullName>
    </submittedName>
</protein>
<keyword evidence="2" id="KW-1185">Reference proteome</keyword>
<dbReference type="EMBL" id="BGZK01000140">
    <property type="protein sequence ID" value="GBP22421.1"/>
    <property type="molecule type" value="Genomic_DNA"/>
</dbReference>
<proteinExistence type="predicted"/>
<evidence type="ECO:0000313" key="2">
    <source>
        <dbReference type="Proteomes" id="UP000299102"/>
    </source>
</evidence>
<dbReference type="Proteomes" id="UP000299102">
    <property type="component" value="Unassembled WGS sequence"/>
</dbReference>
<organism evidence="1 2">
    <name type="scientific">Eumeta variegata</name>
    <name type="common">Bagworm moth</name>
    <name type="synonym">Eumeta japonica</name>
    <dbReference type="NCBI Taxonomy" id="151549"/>
    <lineage>
        <taxon>Eukaryota</taxon>
        <taxon>Metazoa</taxon>
        <taxon>Ecdysozoa</taxon>
        <taxon>Arthropoda</taxon>
        <taxon>Hexapoda</taxon>
        <taxon>Insecta</taxon>
        <taxon>Pterygota</taxon>
        <taxon>Neoptera</taxon>
        <taxon>Endopterygota</taxon>
        <taxon>Lepidoptera</taxon>
        <taxon>Glossata</taxon>
        <taxon>Ditrysia</taxon>
        <taxon>Tineoidea</taxon>
        <taxon>Psychidae</taxon>
        <taxon>Oiketicinae</taxon>
        <taxon>Eumeta</taxon>
    </lineage>
</organism>
<dbReference type="AlphaFoldDB" id="A0A4C1U7V6"/>
<comment type="caution">
    <text evidence="1">The sequence shown here is derived from an EMBL/GenBank/DDBJ whole genome shotgun (WGS) entry which is preliminary data.</text>
</comment>
<gene>
    <name evidence="1" type="ORF">EVAR_78597_1</name>
</gene>
<name>A0A4C1U7V6_EUMVA</name>
<accession>A0A4C1U7V6</accession>
<reference evidence="1 2" key="1">
    <citation type="journal article" date="2019" name="Commun. Biol.">
        <title>The bagworm genome reveals a unique fibroin gene that provides high tensile strength.</title>
        <authorList>
            <person name="Kono N."/>
            <person name="Nakamura H."/>
            <person name="Ohtoshi R."/>
            <person name="Tomita M."/>
            <person name="Numata K."/>
            <person name="Arakawa K."/>
        </authorList>
    </citation>
    <scope>NUCLEOTIDE SEQUENCE [LARGE SCALE GENOMIC DNA]</scope>
</reference>